<name>A0A094YTR0_9PROT</name>
<organism evidence="1 2">
    <name type="scientific">Acetobacter tropicalis</name>
    <dbReference type="NCBI Taxonomy" id="104102"/>
    <lineage>
        <taxon>Bacteria</taxon>
        <taxon>Pseudomonadati</taxon>
        <taxon>Pseudomonadota</taxon>
        <taxon>Alphaproteobacteria</taxon>
        <taxon>Acetobacterales</taxon>
        <taxon>Acetobacteraceae</taxon>
        <taxon>Acetobacter</taxon>
    </lineage>
</organism>
<reference evidence="1 2" key="1">
    <citation type="submission" date="2014-06" db="EMBL/GenBank/DDBJ databases">
        <title>Functional and comparative genomic analyses of the Drosophila gut microbiota identify candidate symbiosis factors.</title>
        <authorList>
            <person name="Newell P.D."/>
            <person name="Chaston J.M."/>
            <person name="Douglas A.E."/>
        </authorList>
    </citation>
    <scope>NUCLEOTIDE SEQUENCE [LARGE SCALE GENOMIC DNA]</scope>
    <source>
        <strain evidence="1 2">DmCS_006</strain>
    </source>
</reference>
<protein>
    <recommendedName>
        <fullName evidence="3">S-adenosylhomocysteine hydrolase</fullName>
    </recommendedName>
</protein>
<evidence type="ECO:0000313" key="1">
    <source>
        <dbReference type="EMBL" id="KGB24772.1"/>
    </source>
</evidence>
<gene>
    <name evidence="1" type="ORF">AtDm6_1021</name>
</gene>
<evidence type="ECO:0000313" key="2">
    <source>
        <dbReference type="Proteomes" id="UP000029448"/>
    </source>
</evidence>
<dbReference type="STRING" id="104102.AtDm6_1021"/>
<dbReference type="EMBL" id="JOKM01000029">
    <property type="protein sequence ID" value="KGB24772.1"/>
    <property type="molecule type" value="Genomic_DNA"/>
</dbReference>
<comment type="caution">
    <text evidence="1">The sequence shown here is derived from an EMBL/GenBank/DDBJ whole genome shotgun (WGS) entry which is preliminary data.</text>
</comment>
<proteinExistence type="predicted"/>
<keyword evidence="2" id="KW-1185">Reference proteome</keyword>
<evidence type="ECO:0008006" key="3">
    <source>
        <dbReference type="Google" id="ProtNLM"/>
    </source>
</evidence>
<accession>A0A094YTR0</accession>
<dbReference type="Proteomes" id="UP000029448">
    <property type="component" value="Unassembled WGS sequence"/>
</dbReference>
<sequence>MWIGMSCFCYCAGASGRSIEVIMTQPRRTRTLKDRLKTRIRRARSDVFVPRDFADLGEYDSVKRALRQLIVEGEIARLGYGVYARVKTNGLTGRPMLAVRGGFDGAVRQTLSKLKVNWRESDAVQQYNNGRTTQVQANPVFEVQSRFNRKLRYRNLEARFEKPYA</sequence>
<dbReference type="AlphaFoldDB" id="A0A094YTR0"/>